<feature type="compositionally biased region" description="Polar residues" evidence="1">
    <location>
        <begin position="64"/>
        <end position="74"/>
    </location>
</feature>
<dbReference type="Proteomes" id="UP000230423">
    <property type="component" value="Unassembled WGS sequence"/>
</dbReference>
<dbReference type="AlphaFoldDB" id="A0A2G9UQG6"/>
<evidence type="ECO:0000313" key="3">
    <source>
        <dbReference type="Proteomes" id="UP000230423"/>
    </source>
</evidence>
<evidence type="ECO:0000313" key="2">
    <source>
        <dbReference type="EMBL" id="PIO72529.1"/>
    </source>
</evidence>
<accession>A0A2G9UQG6</accession>
<dbReference type="EMBL" id="KZ345652">
    <property type="protein sequence ID" value="PIO72529.1"/>
    <property type="molecule type" value="Genomic_DNA"/>
</dbReference>
<sequence>MALNLISSYDSDDSSGASDRDESVHASDVEIPQSSEKPKSSSFFFGGDDGSDSDGNSEGSSKNADTINPNPTSGSVLLTISIEEAVAVTRMNYLRRNA</sequence>
<proteinExistence type="predicted"/>
<organism evidence="2 3">
    <name type="scientific">Teladorsagia circumcincta</name>
    <name type="common">Brown stomach worm</name>
    <name type="synonym">Ostertagia circumcincta</name>
    <dbReference type="NCBI Taxonomy" id="45464"/>
    <lineage>
        <taxon>Eukaryota</taxon>
        <taxon>Metazoa</taxon>
        <taxon>Ecdysozoa</taxon>
        <taxon>Nematoda</taxon>
        <taxon>Chromadorea</taxon>
        <taxon>Rhabditida</taxon>
        <taxon>Rhabditina</taxon>
        <taxon>Rhabditomorpha</taxon>
        <taxon>Strongyloidea</taxon>
        <taxon>Trichostrongylidae</taxon>
        <taxon>Teladorsagia</taxon>
    </lineage>
</organism>
<gene>
    <name evidence="2" type="ORF">TELCIR_05530</name>
</gene>
<evidence type="ECO:0000256" key="1">
    <source>
        <dbReference type="SAM" id="MobiDB-lite"/>
    </source>
</evidence>
<keyword evidence="3" id="KW-1185">Reference proteome</keyword>
<feature type="region of interest" description="Disordered" evidence="1">
    <location>
        <begin position="1"/>
        <end position="74"/>
    </location>
</feature>
<feature type="compositionally biased region" description="Low complexity" evidence="1">
    <location>
        <begin position="53"/>
        <end position="63"/>
    </location>
</feature>
<name>A0A2G9UQG6_TELCI</name>
<reference evidence="2 3" key="1">
    <citation type="submission" date="2015-09" db="EMBL/GenBank/DDBJ databases">
        <title>Draft genome of the parasitic nematode Teladorsagia circumcincta isolate WARC Sus (inbred).</title>
        <authorList>
            <person name="Mitreva M."/>
        </authorList>
    </citation>
    <scope>NUCLEOTIDE SEQUENCE [LARGE SCALE GENOMIC DNA]</scope>
    <source>
        <strain evidence="2 3">S</strain>
    </source>
</reference>
<feature type="compositionally biased region" description="Basic and acidic residues" evidence="1">
    <location>
        <begin position="18"/>
        <end position="28"/>
    </location>
</feature>
<protein>
    <submittedName>
        <fullName evidence="2">Uncharacterized protein</fullName>
    </submittedName>
</protein>